<reference evidence="2" key="1">
    <citation type="submission" date="2018-10" db="EMBL/GenBank/DDBJ databases">
        <title>Population genomic analysis revealed the cold adaptation of white poplar.</title>
        <authorList>
            <person name="Liu Y.-J."/>
        </authorList>
    </citation>
    <scope>NUCLEOTIDE SEQUENCE [LARGE SCALE GENOMIC DNA]</scope>
    <source>
        <strain evidence="2">PAL-ZL1</strain>
    </source>
</reference>
<feature type="region of interest" description="Disordered" evidence="1">
    <location>
        <begin position="95"/>
        <end position="143"/>
    </location>
</feature>
<evidence type="ECO:0000313" key="2">
    <source>
        <dbReference type="EMBL" id="TKR79409.1"/>
    </source>
</evidence>
<proteinExistence type="predicted"/>
<sequence length="143" mass="15546">MVSFSATQQRHACPFSYDPVVRTASFLHQQLLGSPQLIFIPATSLQGHFFFSVMNCKESKINSPSNSNKLAPSAPATTALLNQRCNFFFSNTSSSFMQYSEPSSKRSSKKSSSDSRCSLATFPPSAAAQSSNSSDHCLSPMET</sequence>
<evidence type="ECO:0000256" key="1">
    <source>
        <dbReference type="SAM" id="MobiDB-lite"/>
    </source>
</evidence>
<name>A0A4U5N8X8_POPAL</name>
<comment type="caution">
    <text evidence="2">The sequence shown here is derived from an EMBL/GenBank/DDBJ whole genome shotgun (WGS) entry which is preliminary data.</text>
</comment>
<dbReference type="EMBL" id="RCHU01001071">
    <property type="protein sequence ID" value="TKR79409.1"/>
    <property type="molecule type" value="Genomic_DNA"/>
</dbReference>
<gene>
    <name evidence="2" type="ORF">D5086_0000272730</name>
</gene>
<dbReference type="AlphaFoldDB" id="A0A4U5N8X8"/>
<protein>
    <submittedName>
        <fullName evidence="2">Uncharacterized protein</fullName>
    </submittedName>
</protein>
<feature type="compositionally biased region" description="Low complexity" evidence="1">
    <location>
        <begin position="125"/>
        <end position="134"/>
    </location>
</feature>
<accession>A0A4U5N8X8</accession>
<organism evidence="2">
    <name type="scientific">Populus alba</name>
    <name type="common">White poplar</name>
    <dbReference type="NCBI Taxonomy" id="43335"/>
    <lineage>
        <taxon>Eukaryota</taxon>
        <taxon>Viridiplantae</taxon>
        <taxon>Streptophyta</taxon>
        <taxon>Embryophyta</taxon>
        <taxon>Tracheophyta</taxon>
        <taxon>Spermatophyta</taxon>
        <taxon>Magnoliopsida</taxon>
        <taxon>eudicotyledons</taxon>
        <taxon>Gunneridae</taxon>
        <taxon>Pentapetalae</taxon>
        <taxon>rosids</taxon>
        <taxon>fabids</taxon>
        <taxon>Malpighiales</taxon>
        <taxon>Salicaceae</taxon>
        <taxon>Saliceae</taxon>
        <taxon>Populus</taxon>
    </lineage>
</organism>